<dbReference type="Proteomes" id="UP000217199">
    <property type="component" value="Unassembled WGS sequence"/>
</dbReference>
<dbReference type="SUPFAM" id="SSF48371">
    <property type="entry name" value="ARM repeat"/>
    <property type="match status" value="1"/>
</dbReference>
<evidence type="ECO:0000256" key="1">
    <source>
        <dbReference type="SAM" id="MobiDB-lite"/>
    </source>
</evidence>
<comment type="caution">
    <text evidence="3">The sequence shown here is derived from an EMBL/GenBank/DDBJ whole genome shotgun (WGS) entry which is preliminary data.</text>
</comment>
<feature type="compositionally biased region" description="Polar residues" evidence="1">
    <location>
        <begin position="127"/>
        <end position="140"/>
    </location>
</feature>
<dbReference type="AlphaFoldDB" id="A0A286UAG6"/>
<feature type="compositionally biased region" description="Polar residues" evidence="1">
    <location>
        <begin position="203"/>
        <end position="214"/>
    </location>
</feature>
<dbReference type="EMBL" id="NBII01000008">
    <property type="protein sequence ID" value="PAV16573.1"/>
    <property type="molecule type" value="Genomic_DNA"/>
</dbReference>
<dbReference type="GO" id="GO:0031267">
    <property type="term" value="F:small GTPase binding"/>
    <property type="evidence" value="ECO:0007669"/>
    <property type="project" value="InterPro"/>
</dbReference>
<gene>
    <name evidence="3" type="ORF">PNOK_0819300</name>
</gene>
<dbReference type="GO" id="GO:0003779">
    <property type="term" value="F:actin binding"/>
    <property type="evidence" value="ECO:0007669"/>
    <property type="project" value="InterPro"/>
</dbReference>
<feature type="compositionally biased region" description="Polar residues" evidence="1">
    <location>
        <begin position="631"/>
        <end position="641"/>
    </location>
</feature>
<dbReference type="InterPro" id="IPR016024">
    <property type="entry name" value="ARM-type_fold"/>
</dbReference>
<reference evidence="3 4" key="1">
    <citation type="journal article" date="2017" name="Mol. Ecol.">
        <title>Comparative and population genomic landscape of Phellinus noxius: A hypervariable fungus causing root rot in trees.</title>
        <authorList>
            <person name="Chung C.L."/>
            <person name="Lee T.J."/>
            <person name="Akiba M."/>
            <person name="Lee H.H."/>
            <person name="Kuo T.H."/>
            <person name="Liu D."/>
            <person name="Ke H.M."/>
            <person name="Yokoi T."/>
            <person name="Roa M.B."/>
            <person name="Lu M.J."/>
            <person name="Chang Y.Y."/>
            <person name="Ann P.J."/>
            <person name="Tsai J.N."/>
            <person name="Chen C.Y."/>
            <person name="Tzean S.S."/>
            <person name="Ota Y."/>
            <person name="Hattori T."/>
            <person name="Sahashi N."/>
            <person name="Liou R.F."/>
            <person name="Kikuchi T."/>
            <person name="Tsai I.J."/>
        </authorList>
    </citation>
    <scope>NUCLEOTIDE SEQUENCE [LARGE SCALE GENOMIC DNA]</scope>
    <source>
        <strain evidence="3 4">FFPRI411160</strain>
    </source>
</reference>
<feature type="compositionally biased region" description="Polar residues" evidence="1">
    <location>
        <begin position="153"/>
        <end position="167"/>
    </location>
</feature>
<proteinExistence type="predicted"/>
<feature type="domain" description="Formin GTPase-binding" evidence="2">
    <location>
        <begin position="75"/>
        <end position="380"/>
    </location>
</feature>
<dbReference type="Pfam" id="PF06371">
    <property type="entry name" value="Drf_GBD"/>
    <property type="match status" value="1"/>
</dbReference>
<sequence>MFKGFSKRNTAIDLAAPAALGPGDRSVTGKENARPHSMFLPRTVQKSHQFLQNTNGQQDDIVTNAGPRYSQQKLKTDPASSDDMAHAFDKLLDDLQIPDSLRPKLDGMDSTVKAQMLRSSQFINPLSVSHATNDSHNTTPRKAPKSLRKTKSSDSVTSPRASLQQNVPECYDFPQPPRTTGRFLGAAMRSSISLGRSSDDEFTNSSRANGSVAASKQHIRGMSYDPSKTHLPQVSSKGDGGKKSQKGWAKDMAPSKYTNILMGTSSLDLDIEIVKKLRLLLRNESANWTETFLKLHGYSALLIRLNELLEVEWREEQHDDQLLHEILRCFKALSTSAVGCAALRSASPAPFAQLIRLIYSDKKPGDVATRQLITELLLILFDLYPPSSLPAQSGSRSRRQEAWEDAAGGSELNFTESSRLIYLPSPHRNLYTFIRSLLLTKAPPPVEAPETPLTPHEFIESLHVPRIYKTYLQELSDVCRDYFWIFCHPSNTIWLLEDTDEKRVEKPRAPGGMTGGVEFEAMSYLCTHFKFINAIAKSAADLNLPSENEFSAYRFHADLFASGIERIIAVARKASTTYYPTLHLEIARYIASAAAAQYEIPWTLSRLIGAPPSSMIKSVSSSTRERERGRNTGSLTPTHTTRGVPVTPTRDRASGPHVPKIPTPKKVEPLRF</sequence>
<evidence type="ECO:0000313" key="4">
    <source>
        <dbReference type="Proteomes" id="UP000217199"/>
    </source>
</evidence>
<dbReference type="SMART" id="SM01140">
    <property type="entry name" value="Drf_GBD"/>
    <property type="match status" value="1"/>
</dbReference>
<protein>
    <submittedName>
        <fullName evidence="3">Gtpase binding rid1</fullName>
    </submittedName>
</protein>
<dbReference type="InterPro" id="IPR011989">
    <property type="entry name" value="ARM-like"/>
</dbReference>
<accession>A0A286UAG6</accession>
<name>A0A286UAG6_9AGAM</name>
<feature type="region of interest" description="Disordered" evidence="1">
    <location>
        <begin position="195"/>
        <end position="249"/>
    </location>
</feature>
<feature type="region of interest" description="Disordered" evidence="1">
    <location>
        <begin position="127"/>
        <end position="176"/>
    </location>
</feature>
<dbReference type="GO" id="GO:0030036">
    <property type="term" value="P:actin cytoskeleton organization"/>
    <property type="evidence" value="ECO:0007669"/>
    <property type="project" value="InterPro"/>
</dbReference>
<evidence type="ECO:0000259" key="2">
    <source>
        <dbReference type="SMART" id="SM01140"/>
    </source>
</evidence>
<organism evidence="3 4">
    <name type="scientific">Pyrrhoderma noxium</name>
    <dbReference type="NCBI Taxonomy" id="2282107"/>
    <lineage>
        <taxon>Eukaryota</taxon>
        <taxon>Fungi</taxon>
        <taxon>Dikarya</taxon>
        <taxon>Basidiomycota</taxon>
        <taxon>Agaricomycotina</taxon>
        <taxon>Agaricomycetes</taxon>
        <taxon>Hymenochaetales</taxon>
        <taxon>Hymenochaetaceae</taxon>
        <taxon>Pyrrhoderma</taxon>
    </lineage>
</organism>
<dbReference type="Gene3D" id="1.25.10.10">
    <property type="entry name" value="Leucine-rich Repeat Variant"/>
    <property type="match status" value="1"/>
</dbReference>
<dbReference type="InParanoid" id="A0A286UAG6"/>
<feature type="region of interest" description="Disordered" evidence="1">
    <location>
        <begin position="615"/>
        <end position="672"/>
    </location>
</feature>
<dbReference type="InterPro" id="IPR010473">
    <property type="entry name" value="GTPase-bd"/>
</dbReference>
<dbReference type="OrthoDB" id="2155261at2759"/>
<keyword evidence="4" id="KW-1185">Reference proteome</keyword>
<evidence type="ECO:0000313" key="3">
    <source>
        <dbReference type="EMBL" id="PAV16573.1"/>
    </source>
</evidence>